<evidence type="ECO:0000313" key="1">
    <source>
        <dbReference type="EMBL" id="KQL21444.1"/>
    </source>
</evidence>
<sequence>MFMESRYTINKHFMEMTGYYDRNGKLCTLVTETGRTFIVDKSPLEIINDNIICVGYDLKGATKTARSLLGNIYICPILVNPIDRIVIFPTLSPKHSECVWYNPVHIKRTSSLNRQTFIIYSNGRTKLIRDKLASFNCKIKQAEQLEDMTKI</sequence>
<dbReference type="PATRIC" id="fig|1637975.4.peg.4993"/>
<dbReference type="STRING" id="1637975.AN957_24755"/>
<reference evidence="1 2" key="1">
    <citation type="submission" date="2015-09" db="EMBL/GenBank/DDBJ databases">
        <title>Genome sequencing project for genomic taxonomy and phylogenomics of Bacillus-like bacteria.</title>
        <authorList>
            <person name="Liu B."/>
            <person name="Wang J."/>
            <person name="Zhu Y."/>
            <person name="Liu G."/>
            <person name="Chen Q."/>
            <person name="Chen Z."/>
            <person name="Lan J."/>
            <person name="Che J."/>
            <person name="Ge C."/>
            <person name="Shi H."/>
            <person name="Pan Z."/>
            <person name="Liu X."/>
        </authorList>
    </citation>
    <scope>NUCLEOTIDE SEQUENCE [LARGE SCALE GENOMIC DNA]</scope>
    <source>
        <strain evidence="1 2">FJAT-18043</strain>
    </source>
</reference>
<protein>
    <recommendedName>
        <fullName evidence="3">Competence protein</fullName>
    </recommendedName>
</protein>
<evidence type="ECO:0000313" key="2">
    <source>
        <dbReference type="Proteomes" id="UP000050996"/>
    </source>
</evidence>
<accession>A0A0Q3SPF5</accession>
<name>A0A0Q3SPF5_9BACI</name>
<dbReference type="AlphaFoldDB" id="A0A0Q3SPF5"/>
<dbReference type="EMBL" id="LJIX01000006">
    <property type="protein sequence ID" value="KQL21444.1"/>
    <property type="molecule type" value="Genomic_DNA"/>
</dbReference>
<dbReference type="InterPro" id="IPR010461">
    <property type="entry name" value="ComK"/>
</dbReference>
<dbReference type="GO" id="GO:0030420">
    <property type="term" value="P:establishment of competence for transformation"/>
    <property type="evidence" value="ECO:0007669"/>
    <property type="project" value="InterPro"/>
</dbReference>
<keyword evidence="2" id="KW-1185">Reference proteome</keyword>
<dbReference type="Proteomes" id="UP000050996">
    <property type="component" value="Unassembled WGS sequence"/>
</dbReference>
<proteinExistence type="predicted"/>
<organism evidence="1 2">
    <name type="scientific">Cytobacillus solani</name>
    <dbReference type="NCBI Taxonomy" id="1637975"/>
    <lineage>
        <taxon>Bacteria</taxon>
        <taxon>Bacillati</taxon>
        <taxon>Bacillota</taxon>
        <taxon>Bacilli</taxon>
        <taxon>Bacillales</taxon>
        <taxon>Bacillaceae</taxon>
        <taxon>Cytobacillus</taxon>
    </lineage>
</organism>
<comment type="caution">
    <text evidence="1">The sequence shown here is derived from an EMBL/GenBank/DDBJ whole genome shotgun (WGS) entry which is preliminary data.</text>
</comment>
<gene>
    <name evidence="1" type="ORF">AN957_24755</name>
</gene>
<evidence type="ECO:0008006" key="3">
    <source>
        <dbReference type="Google" id="ProtNLM"/>
    </source>
</evidence>
<dbReference type="Pfam" id="PF06338">
    <property type="entry name" value="ComK"/>
    <property type="match status" value="1"/>
</dbReference>